<dbReference type="AlphaFoldDB" id="A0A024QA52"/>
<dbReference type="OrthoDB" id="1644322at2"/>
<dbReference type="STRING" id="1462526.BN990_01362"/>
<reference evidence="1 2" key="1">
    <citation type="submission" date="2014-03" db="EMBL/GenBank/DDBJ databases">
        <authorList>
            <person name="Urmite Genomes U."/>
        </authorList>
    </citation>
    <scope>NUCLEOTIDE SEQUENCE [LARGE SCALE GENOMIC DNA]</scope>
    <source>
        <strain evidence="1 2">Vm-5</strain>
    </source>
</reference>
<dbReference type="PANTHER" id="PTHR40051">
    <property type="entry name" value="IG HYPOTHETICAL 15966"/>
    <property type="match status" value="1"/>
</dbReference>
<proteinExistence type="predicted"/>
<dbReference type="RefSeq" id="WP_021289049.1">
    <property type="nucleotide sequence ID" value="NZ_BNER01000003.1"/>
</dbReference>
<protein>
    <submittedName>
        <fullName evidence="1">YolD-like protein</fullName>
    </submittedName>
</protein>
<accession>A0A024QA52</accession>
<dbReference type="Proteomes" id="UP000028875">
    <property type="component" value="Unassembled WGS sequence"/>
</dbReference>
<dbReference type="eggNOG" id="ENOG5033B0A">
    <property type="taxonomic scope" value="Bacteria"/>
</dbReference>
<keyword evidence="2" id="KW-1185">Reference proteome</keyword>
<dbReference type="PANTHER" id="PTHR40051:SF1">
    <property type="entry name" value="YOLD-LIKE FAMILY PROTEIN"/>
    <property type="match status" value="1"/>
</dbReference>
<name>A0A024QA52_9BACI</name>
<dbReference type="Pfam" id="PF08863">
    <property type="entry name" value="YolD"/>
    <property type="match status" value="1"/>
</dbReference>
<evidence type="ECO:0000313" key="1">
    <source>
        <dbReference type="EMBL" id="CDQ39080.1"/>
    </source>
</evidence>
<organism evidence="1 2">
    <name type="scientific">Virgibacillus massiliensis</name>
    <dbReference type="NCBI Taxonomy" id="1462526"/>
    <lineage>
        <taxon>Bacteria</taxon>
        <taxon>Bacillati</taxon>
        <taxon>Bacillota</taxon>
        <taxon>Bacilli</taxon>
        <taxon>Bacillales</taxon>
        <taxon>Bacillaceae</taxon>
        <taxon>Virgibacillus</taxon>
    </lineage>
</organism>
<comment type="caution">
    <text evidence="1">The sequence shown here is derived from an EMBL/GenBank/DDBJ whole genome shotgun (WGS) entry which is preliminary data.</text>
</comment>
<sequence length="104" mass="12412">MSMNDRGSIKWTSMMLPEHVELLNRMWAEQEYKEKPVLDEQRLVEMDAQLQLAICNDLTIEIKHYNGRDYLTHRGKLKNINKNRLTLDNETAIERINILDIWVD</sequence>
<reference evidence="2" key="2">
    <citation type="submission" date="2014-05" db="EMBL/GenBank/DDBJ databases">
        <title>Draft genome sequence of Virgibacillus massiliensis Vm-5.</title>
        <authorList>
            <person name="Khelaifia S."/>
            <person name="Croce O."/>
            <person name="Lagier J.C."/>
            <person name="Raoult D."/>
        </authorList>
    </citation>
    <scope>NUCLEOTIDE SEQUENCE [LARGE SCALE GENOMIC DNA]</scope>
    <source>
        <strain evidence="2">Vm-5</strain>
    </source>
</reference>
<gene>
    <name evidence="1" type="ORF">BN990_01362</name>
</gene>
<dbReference type="EMBL" id="CCDP010000001">
    <property type="protein sequence ID" value="CDQ39080.1"/>
    <property type="molecule type" value="Genomic_DNA"/>
</dbReference>
<dbReference type="InterPro" id="IPR014962">
    <property type="entry name" value="YolD"/>
</dbReference>
<evidence type="ECO:0000313" key="2">
    <source>
        <dbReference type="Proteomes" id="UP000028875"/>
    </source>
</evidence>